<accession>A0A4Y8KZ68</accession>
<proteinExistence type="predicted"/>
<dbReference type="OrthoDB" id="671624at2"/>
<evidence type="ECO:0000313" key="2">
    <source>
        <dbReference type="Proteomes" id="UP000297861"/>
    </source>
</evidence>
<dbReference type="RefSeq" id="WP_134436992.1">
    <property type="nucleotide sequence ID" value="NZ_SOML01000009.1"/>
</dbReference>
<reference evidence="1 2" key="1">
    <citation type="submission" date="2019-03" db="EMBL/GenBank/DDBJ databases">
        <title>San Antonio Military Medical Center submission to MRSN (WRAIR), pending publication.</title>
        <authorList>
            <person name="Blyth D.M."/>
            <person name="Mccarthy S.L."/>
            <person name="Schall S.E."/>
            <person name="Stam J.A."/>
            <person name="Ong A.C."/>
            <person name="Mcgann P.T."/>
        </authorList>
    </citation>
    <scope>NUCLEOTIDE SEQUENCE [LARGE SCALE GENOMIC DNA]</scope>
    <source>
        <strain evidence="1 2">MRSN571793</strain>
    </source>
</reference>
<dbReference type="EMBL" id="SOML01000009">
    <property type="protein sequence ID" value="TFD95040.1"/>
    <property type="molecule type" value="Genomic_DNA"/>
</dbReference>
<gene>
    <name evidence="1" type="ORF">E2605_14575</name>
</gene>
<dbReference type="Proteomes" id="UP000297861">
    <property type="component" value="Unassembled WGS sequence"/>
</dbReference>
<protein>
    <submittedName>
        <fullName evidence="1">Uncharacterized protein</fullName>
    </submittedName>
</protein>
<comment type="caution">
    <text evidence="1">The sequence shown here is derived from an EMBL/GenBank/DDBJ whole genome shotgun (WGS) entry which is preliminary data.</text>
</comment>
<evidence type="ECO:0000313" key="1">
    <source>
        <dbReference type="EMBL" id="TFD95040.1"/>
    </source>
</evidence>
<sequence length="112" mass="13227">MKTIVVPKDLKAMCKLQASIEYEDKNLLNEYVFDDCIFYDLWNLHIFDRINMIANTIIDDYEEEEITDISKIKEVIEYLKGVQKKLDSPNIGFLLNIFIEANKRGTGVFFYF</sequence>
<keyword evidence="2" id="KW-1185">Reference proteome</keyword>
<organism evidence="1 2">
    <name type="scientific">Dysgonomonas capnocytophagoides</name>
    <dbReference type="NCBI Taxonomy" id="45254"/>
    <lineage>
        <taxon>Bacteria</taxon>
        <taxon>Pseudomonadati</taxon>
        <taxon>Bacteroidota</taxon>
        <taxon>Bacteroidia</taxon>
        <taxon>Bacteroidales</taxon>
        <taxon>Dysgonomonadaceae</taxon>
        <taxon>Dysgonomonas</taxon>
    </lineage>
</organism>
<dbReference type="AlphaFoldDB" id="A0A4Y8KZ68"/>
<name>A0A4Y8KZ68_9BACT</name>